<dbReference type="Proteomes" id="UP000475862">
    <property type="component" value="Unassembled WGS sequence"/>
</dbReference>
<keyword evidence="10" id="KW-1185">Reference proteome</keyword>
<keyword evidence="6 8" id="KW-0675">Receptor</keyword>
<keyword evidence="7 8" id="KW-0807">Transducer</keyword>
<reference evidence="9 10" key="1">
    <citation type="submission" date="2019-08" db="EMBL/GenBank/DDBJ databases">
        <title>The genome of the soybean aphid Biotype 1, its phylome, world population structure and adaptation to the North American continent.</title>
        <authorList>
            <person name="Giordano R."/>
            <person name="Donthu R.K."/>
            <person name="Hernandez A.G."/>
            <person name="Wright C.L."/>
            <person name="Zimin A.V."/>
        </authorList>
    </citation>
    <scope>NUCLEOTIDE SEQUENCE [LARGE SCALE GENOMIC DNA]</scope>
    <source>
        <tissue evidence="9">Whole aphids</tissue>
    </source>
</reference>
<dbReference type="InterPro" id="IPR013604">
    <property type="entry name" value="7TM_chemorcpt"/>
</dbReference>
<dbReference type="PANTHER" id="PTHR21143:SF121">
    <property type="entry name" value="GUSTATORY AND ODORANT RECEPTOR 21A"/>
    <property type="match status" value="1"/>
</dbReference>
<comment type="caution">
    <text evidence="8">Lacks conserved residue(s) required for the propagation of feature annotation.</text>
</comment>
<comment type="function">
    <text evidence="8">Gustatory receptor which mediates acceptance or avoidance behavior, depending on its substrates.</text>
</comment>
<evidence type="ECO:0000256" key="2">
    <source>
        <dbReference type="ARBA" id="ARBA00022475"/>
    </source>
</evidence>
<dbReference type="GO" id="GO:0030425">
    <property type="term" value="C:dendrite"/>
    <property type="evidence" value="ECO:0007669"/>
    <property type="project" value="TreeGrafter"/>
</dbReference>
<feature type="transmembrane region" description="Helical" evidence="8">
    <location>
        <begin position="173"/>
        <end position="197"/>
    </location>
</feature>
<protein>
    <recommendedName>
        <fullName evidence="8">Gustatory receptor</fullName>
    </recommendedName>
</protein>
<evidence type="ECO:0000256" key="8">
    <source>
        <dbReference type="RuleBase" id="RU363108"/>
    </source>
</evidence>
<evidence type="ECO:0000313" key="9">
    <source>
        <dbReference type="EMBL" id="KAE9537596.1"/>
    </source>
</evidence>
<dbReference type="PANTHER" id="PTHR21143">
    <property type="entry name" value="INVERTEBRATE GUSTATORY RECEPTOR"/>
    <property type="match status" value="1"/>
</dbReference>
<keyword evidence="4 8" id="KW-1133">Transmembrane helix</keyword>
<dbReference type="OrthoDB" id="6366728at2759"/>
<keyword evidence="2 8" id="KW-1003">Cell membrane</keyword>
<dbReference type="GO" id="GO:0030424">
    <property type="term" value="C:axon"/>
    <property type="evidence" value="ECO:0007669"/>
    <property type="project" value="TreeGrafter"/>
</dbReference>
<name>A0A6G0TS22_APHGL</name>
<dbReference type="GO" id="GO:0050909">
    <property type="term" value="P:sensory perception of taste"/>
    <property type="evidence" value="ECO:0007669"/>
    <property type="project" value="InterPro"/>
</dbReference>
<comment type="subcellular location">
    <subcellularLocation>
        <location evidence="1 8">Cell membrane</location>
        <topology evidence="1 8">Multi-pass membrane protein</topology>
    </subcellularLocation>
</comment>
<dbReference type="GO" id="GO:0043025">
    <property type="term" value="C:neuronal cell body"/>
    <property type="evidence" value="ECO:0007669"/>
    <property type="project" value="TreeGrafter"/>
</dbReference>
<proteinExistence type="inferred from homology"/>
<dbReference type="AlphaFoldDB" id="A0A6G0TS22"/>
<gene>
    <name evidence="9" type="ORF">AGLY_006619</name>
</gene>
<evidence type="ECO:0000256" key="3">
    <source>
        <dbReference type="ARBA" id="ARBA00022692"/>
    </source>
</evidence>
<evidence type="ECO:0000256" key="6">
    <source>
        <dbReference type="ARBA" id="ARBA00023170"/>
    </source>
</evidence>
<comment type="similarity">
    <text evidence="8">Belongs to the insect chemoreceptor superfamily. Gustatory receptor (GR) family.</text>
</comment>
<evidence type="ECO:0000256" key="1">
    <source>
        <dbReference type="ARBA" id="ARBA00004651"/>
    </source>
</evidence>
<evidence type="ECO:0000256" key="7">
    <source>
        <dbReference type="ARBA" id="ARBA00023224"/>
    </source>
</evidence>
<accession>A0A6G0TS22</accession>
<evidence type="ECO:0000256" key="5">
    <source>
        <dbReference type="ARBA" id="ARBA00023136"/>
    </source>
</evidence>
<dbReference type="EMBL" id="VYZN01000018">
    <property type="protein sequence ID" value="KAE9537596.1"/>
    <property type="molecule type" value="Genomic_DNA"/>
</dbReference>
<dbReference type="Pfam" id="PF08395">
    <property type="entry name" value="7tm_7"/>
    <property type="match status" value="1"/>
</dbReference>
<comment type="caution">
    <text evidence="9">The sequence shown here is derived from an EMBL/GenBank/DDBJ whole genome shotgun (WGS) entry which is preliminary data.</text>
</comment>
<dbReference type="GO" id="GO:0005886">
    <property type="term" value="C:plasma membrane"/>
    <property type="evidence" value="ECO:0007669"/>
    <property type="project" value="UniProtKB-SubCell"/>
</dbReference>
<feature type="transmembrane region" description="Helical" evidence="8">
    <location>
        <begin position="400"/>
        <end position="426"/>
    </location>
</feature>
<dbReference type="GO" id="GO:0007165">
    <property type="term" value="P:signal transduction"/>
    <property type="evidence" value="ECO:0007669"/>
    <property type="project" value="UniProtKB-KW"/>
</dbReference>
<keyword evidence="3 8" id="KW-0812">Transmembrane</keyword>
<keyword evidence="5 8" id="KW-0472">Membrane</keyword>
<evidence type="ECO:0000313" key="10">
    <source>
        <dbReference type="Proteomes" id="UP000475862"/>
    </source>
</evidence>
<organism evidence="9 10">
    <name type="scientific">Aphis glycines</name>
    <name type="common">Soybean aphid</name>
    <dbReference type="NCBI Taxonomy" id="307491"/>
    <lineage>
        <taxon>Eukaryota</taxon>
        <taxon>Metazoa</taxon>
        <taxon>Ecdysozoa</taxon>
        <taxon>Arthropoda</taxon>
        <taxon>Hexapoda</taxon>
        <taxon>Insecta</taxon>
        <taxon>Pterygota</taxon>
        <taxon>Neoptera</taxon>
        <taxon>Paraneoptera</taxon>
        <taxon>Hemiptera</taxon>
        <taxon>Sternorrhyncha</taxon>
        <taxon>Aphidomorpha</taxon>
        <taxon>Aphidoidea</taxon>
        <taxon>Aphididae</taxon>
        <taxon>Aphidini</taxon>
        <taxon>Aphis</taxon>
        <taxon>Aphis</taxon>
    </lineage>
</organism>
<sequence>MSSHATVFDRKMQYKSDCYEYLRLTHVLAICWGMPITRRRTTDNVKRDRDLADEHDGYRYSFDQRVVPVWLAYAALDAFLLYYNYLEASGYVGESLRKCFEDSYCFAVIELANRNLGPFSALVCTMFYGHRHKAAALAGTERTLAFIRDTDRDATHSGSVWPPDSRYYSAAVIAAYSLCIWLYAAAVPAAVLLVIWLNALGQTTVYGLATFQYHVLGHGYARVNRLLEAAANSGGQPSSDFRSLAALLDRLADACDDFGRQVGHLNVAYTPGLLLRWPYSMIRLTMVVFRISELWVASQDGRPFAHVAAVLIVEHVGEILLFLVQLSSFCYAGTRLSYQARISTMISPKTNFLLPAQNTTASLQKLKLCRRPSVYLNSDVKKKVNIFLIQVNARKVNATIGGFVIVNMNLMKAICGIIVTYFLVLIQFKIQKGKSKPLHHIWN</sequence>
<evidence type="ECO:0000256" key="4">
    <source>
        <dbReference type="ARBA" id="ARBA00022989"/>
    </source>
</evidence>